<proteinExistence type="predicted"/>
<evidence type="ECO:0000313" key="5">
    <source>
        <dbReference type="EMBL" id="WEF34107.1"/>
    </source>
</evidence>
<keyword evidence="6" id="KW-1185">Reference proteome</keyword>
<dbReference type="InterPro" id="IPR016035">
    <property type="entry name" value="Acyl_Trfase/lysoPLipase"/>
</dbReference>
<reference evidence="5 6" key="1">
    <citation type="submission" date="2023-02" db="EMBL/GenBank/DDBJ databases">
        <title>Gemone sequence of Telluria chitinolytica ACM 3522T.</title>
        <authorList>
            <person name="Frediansyah A."/>
            <person name="Miess H."/>
            <person name="Gross H."/>
        </authorList>
    </citation>
    <scope>NUCLEOTIDE SEQUENCE [LARGE SCALE GENOMIC DNA]</scope>
    <source>
        <strain evidence="5 6">ACM 3522</strain>
    </source>
</reference>
<feature type="transmembrane region" description="Helical" evidence="3">
    <location>
        <begin position="488"/>
        <end position="511"/>
    </location>
</feature>
<dbReference type="Proteomes" id="UP001216510">
    <property type="component" value="Chromosome"/>
</dbReference>
<evidence type="ECO:0000313" key="6">
    <source>
        <dbReference type="Proteomes" id="UP001216510"/>
    </source>
</evidence>
<evidence type="ECO:0000256" key="2">
    <source>
        <dbReference type="SAM" id="MobiDB-lite"/>
    </source>
</evidence>
<dbReference type="InterPro" id="IPR002641">
    <property type="entry name" value="PNPLA_dom"/>
</dbReference>
<dbReference type="RefSeq" id="WP_277416789.1">
    <property type="nucleotide sequence ID" value="NZ_CP119083.1"/>
</dbReference>
<name>A0ABY8BDW6_9BURK</name>
<keyword evidence="3" id="KW-0472">Membrane</keyword>
<feature type="transmembrane region" description="Helical" evidence="3">
    <location>
        <begin position="329"/>
        <end position="350"/>
    </location>
</feature>
<dbReference type="PANTHER" id="PTHR10728:SF40">
    <property type="entry name" value="PATATIN FAMILY PROTEIN"/>
    <property type="match status" value="1"/>
</dbReference>
<feature type="transmembrane region" description="Helical" evidence="3">
    <location>
        <begin position="286"/>
        <end position="308"/>
    </location>
</feature>
<dbReference type="Pfam" id="PF01734">
    <property type="entry name" value="Patatin"/>
    <property type="match status" value="1"/>
</dbReference>
<protein>
    <submittedName>
        <fullName evidence="5">Patatin-like phospholipase family protein</fullName>
    </submittedName>
</protein>
<gene>
    <name evidence="5" type="ORF">PX653_04860</name>
</gene>
<keyword evidence="1" id="KW-0443">Lipid metabolism</keyword>
<dbReference type="SUPFAM" id="SSF52151">
    <property type="entry name" value="FabD/lysophospholipase-like"/>
    <property type="match status" value="2"/>
</dbReference>
<keyword evidence="3" id="KW-1133">Transmembrane helix</keyword>
<evidence type="ECO:0000256" key="3">
    <source>
        <dbReference type="SAM" id="Phobius"/>
    </source>
</evidence>
<feature type="transmembrane region" description="Helical" evidence="3">
    <location>
        <begin position="174"/>
        <end position="195"/>
    </location>
</feature>
<feature type="transmembrane region" description="Helical" evidence="3">
    <location>
        <begin position="630"/>
        <end position="649"/>
    </location>
</feature>
<feature type="domain" description="PNPLA" evidence="4">
    <location>
        <begin position="73"/>
        <end position="118"/>
    </location>
</feature>
<dbReference type="PANTHER" id="PTHR10728">
    <property type="entry name" value="CYTOSOLIC PHOSPHOLIPASE A2"/>
    <property type="match status" value="1"/>
</dbReference>
<sequence>MSAVPQPSDPLFQPLPDEALEPPQARTQPAEAPSGALGDGQLGVDDVLRAERAHVDRWRDRIHVPHDAPLAALALSGGGIRSATFGLGVLEALRDLGCLHRFDYWSSVSGGGYIMAWLRAHCHRDGASWLAPQLAAHWRQSIAHLSKFSNYLSPKVGLFSADTWTMLTTWMRNAALVQLTIICGLVLLLLVPQLAMRWFAIWPEYELLRGGAIGIFVAAVVLLAANQLRQRRDQGGSAQASPLQRDWRFHPEHWGRWAGASAILLSVCAALWLVTGFNPFETAPVSAWAVPIAALLMLGSLCALPALARCNVFRSECSWPDFGQAAVQKWIVVPMLLTSVELSAVLAHLARDLPAGVTYGALLAGQPSAWPFQLALAFTALVVLACCSLRCWRGTTGTHQVPRVLFNAVLIALASAVCMFALHAMFCGILWLMHSFDAGARDRLGFEVRSWHAFIWGPTLILSAFASAVTLMIGLLGKASLEGMREWWSRLAAWLWIYATAWNVLTLSALYGPMLVLWLASLEHWKALAPVAGWIGTTAAGLFAANSAASGGDDTIRSKRRTLPNVALNILTKIAPPLFIVGLLIGVASVLYLVLTYAAVPDAAIAIDFRRCTGAACWDAYWTQRWTPSAGTIGAVMLAVALVGALLAWRVDINEFSLHAFYRSRLARCYLGASHRARKPQNFTQFDEKDDIALCALQPREGKGAPAALPLHLINCTVNLGGSGDLSLHTRHGASFTIGPVALGSDYGEHPDDKIGYRRHQPCDDMGTGELTLAEAISVSGAAASPNQGFHSSPAVAFMMTLFNVRLGRWFANPRFPRQRTSPALSTGCLLMELFASANERSRYLMISDGGHFDNLGVYELVRRRCELIVAVDAECDPALRCGALGTLIRLCKVDFNADIEIDVTALAVDGATGQSKASCVVGRIVYRNAAGVAECEGVLVYLKASLSPTVNDASLRQYHAEHPAFPHESTGDQFYGEDQFESYRRLGRHIATEALGPGMEADLAERLRQVRADFAP</sequence>
<feature type="region of interest" description="Disordered" evidence="2">
    <location>
        <begin position="1"/>
        <end position="39"/>
    </location>
</feature>
<feature type="transmembrane region" description="Helical" evidence="3">
    <location>
        <begin position="570"/>
        <end position="595"/>
    </location>
</feature>
<feature type="transmembrane region" description="Helical" evidence="3">
    <location>
        <begin position="254"/>
        <end position="274"/>
    </location>
</feature>
<evidence type="ECO:0000256" key="1">
    <source>
        <dbReference type="ARBA" id="ARBA00023098"/>
    </source>
</evidence>
<evidence type="ECO:0000259" key="4">
    <source>
        <dbReference type="Pfam" id="PF01734"/>
    </source>
</evidence>
<organism evidence="5 6">
    <name type="scientific">Pseudoduganella chitinolytica</name>
    <dbReference type="NCBI Taxonomy" id="34070"/>
    <lineage>
        <taxon>Bacteria</taxon>
        <taxon>Pseudomonadati</taxon>
        <taxon>Pseudomonadota</taxon>
        <taxon>Betaproteobacteria</taxon>
        <taxon>Burkholderiales</taxon>
        <taxon>Oxalobacteraceae</taxon>
        <taxon>Telluria group</taxon>
        <taxon>Pseudoduganella</taxon>
    </lineage>
</organism>
<feature type="transmembrane region" description="Helical" evidence="3">
    <location>
        <begin position="531"/>
        <end position="549"/>
    </location>
</feature>
<feature type="transmembrane region" description="Helical" evidence="3">
    <location>
        <begin position="207"/>
        <end position="225"/>
    </location>
</feature>
<dbReference type="EMBL" id="CP119083">
    <property type="protein sequence ID" value="WEF34107.1"/>
    <property type="molecule type" value="Genomic_DNA"/>
</dbReference>
<feature type="transmembrane region" description="Helical" evidence="3">
    <location>
        <begin position="404"/>
        <end position="433"/>
    </location>
</feature>
<accession>A0ABY8BDW6</accession>
<feature type="transmembrane region" description="Helical" evidence="3">
    <location>
        <begin position="370"/>
        <end position="392"/>
    </location>
</feature>
<dbReference type="Gene3D" id="3.40.1090.10">
    <property type="entry name" value="Cytosolic phospholipase A2 catalytic domain"/>
    <property type="match status" value="1"/>
</dbReference>
<feature type="transmembrane region" description="Helical" evidence="3">
    <location>
        <begin position="453"/>
        <end position="476"/>
    </location>
</feature>
<keyword evidence="3" id="KW-0812">Transmembrane</keyword>